<evidence type="ECO:0000256" key="1">
    <source>
        <dbReference type="SAM" id="MobiDB-lite"/>
    </source>
</evidence>
<feature type="region of interest" description="Disordered" evidence="1">
    <location>
        <begin position="1"/>
        <end position="22"/>
    </location>
</feature>
<dbReference type="Proteomes" id="UP001296104">
    <property type="component" value="Unassembled WGS sequence"/>
</dbReference>
<proteinExistence type="predicted"/>
<accession>A0AAI9EEA1</accession>
<protein>
    <submittedName>
        <fullName evidence="2">Uncharacterized protein</fullName>
    </submittedName>
</protein>
<dbReference type="AlphaFoldDB" id="A0AAI9EEA1"/>
<gene>
    <name evidence="2" type="ORF">LECACI_7A008137</name>
</gene>
<keyword evidence="3" id="KW-1185">Reference proteome</keyword>
<comment type="caution">
    <text evidence="2">The sequence shown here is derived from an EMBL/GenBank/DDBJ whole genome shotgun (WGS) entry which is preliminary data.</text>
</comment>
<evidence type="ECO:0000313" key="2">
    <source>
        <dbReference type="EMBL" id="CAK4032979.1"/>
    </source>
</evidence>
<reference evidence="2" key="1">
    <citation type="submission" date="2023-11" db="EMBL/GenBank/DDBJ databases">
        <authorList>
            <person name="Alioto T."/>
            <person name="Alioto T."/>
            <person name="Gomez Garrido J."/>
        </authorList>
    </citation>
    <scope>NUCLEOTIDE SEQUENCE</scope>
</reference>
<dbReference type="EMBL" id="CAVMBE010000075">
    <property type="protein sequence ID" value="CAK4032979.1"/>
    <property type="molecule type" value="Genomic_DNA"/>
</dbReference>
<evidence type="ECO:0000313" key="3">
    <source>
        <dbReference type="Proteomes" id="UP001296104"/>
    </source>
</evidence>
<organism evidence="2 3">
    <name type="scientific">Lecanosticta acicola</name>
    <dbReference type="NCBI Taxonomy" id="111012"/>
    <lineage>
        <taxon>Eukaryota</taxon>
        <taxon>Fungi</taxon>
        <taxon>Dikarya</taxon>
        <taxon>Ascomycota</taxon>
        <taxon>Pezizomycotina</taxon>
        <taxon>Dothideomycetes</taxon>
        <taxon>Dothideomycetidae</taxon>
        <taxon>Mycosphaerellales</taxon>
        <taxon>Mycosphaerellaceae</taxon>
        <taxon>Lecanosticta</taxon>
    </lineage>
</organism>
<name>A0AAI9EEA1_9PEZI</name>
<sequence>MASQLSAVSKKPAKKQSDFESKKDYRDYLESSLEENGERSRLLFEMEQALEEFEAGTGHGTNEDSDATKISKDLLRAISYLCRPEPNFEKVVDRVQRALELAKDCRDAARS</sequence>